<keyword evidence="3" id="KW-1185">Reference proteome</keyword>
<comment type="caution">
    <text evidence="2">The sequence shown here is derived from an EMBL/GenBank/DDBJ whole genome shotgun (WGS) entry which is preliminary data.</text>
</comment>
<evidence type="ECO:0000313" key="2">
    <source>
        <dbReference type="EMBL" id="RXH31445.1"/>
    </source>
</evidence>
<dbReference type="AlphaFoldDB" id="A0A4Q0S928"/>
<evidence type="ECO:0000256" key="1">
    <source>
        <dbReference type="SAM" id="Phobius"/>
    </source>
</evidence>
<feature type="transmembrane region" description="Helical" evidence="1">
    <location>
        <begin position="36"/>
        <end position="54"/>
    </location>
</feature>
<keyword evidence="1" id="KW-0812">Transmembrane</keyword>
<keyword evidence="1" id="KW-1133">Transmembrane helix</keyword>
<proteinExistence type="predicted"/>
<dbReference type="PANTHER" id="PTHR40277:SF1">
    <property type="entry name" value="BLL5419 PROTEIN"/>
    <property type="match status" value="1"/>
</dbReference>
<dbReference type="PANTHER" id="PTHR40277">
    <property type="entry name" value="BLL5419 PROTEIN"/>
    <property type="match status" value="1"/>
</dbReference>
<accession>A0A4Q0S928</accession>
<dbReference type="EMBL" id="LBJQ01000059">
    <property type="protein sequence ID" value="RXH31445.1"/>
    <property type="molecule type" value="Genomic_DNA"/>
</dbReference>
<reference evidence="2 3" key="1">
    <citation type="submission" date="2015-04" db="EMBL/GenBank/DDBJ databases">
        <title>Comparative genomics of rhizobia nodulating Arachis hypogaea in China.</title>
        <authorList>
            <person name="Li Y."/>
        </authorList>
    </citation>
    <scope>NUCLEOTIDE SEQUENCE [LARGE SCALE GENOMIC DNA]</scope>
    <source>
        <strain evidence="2 3">CCBAU 51757</strain>
    </source>
</reference>
<organism evidence="2 3">
    <name type="scientific">Bradyrhizobium nanningense</name>
    <dbReference type="NCBI Taxonomy" id="1325118"/>
    <lineage>
        <taxon>Bacteria</taxon>
        <taxon>Pseudomonadati</taxon>
        <taxon>Pseudomonadota</taxon>
        <taxon>Alphaproteobacteria</taxon>
        <taxon>Hyphomicrobiales</taxon>
        <taxon>Nitrobacteraceae</taxon>
        <taxon>Bradyrhizobium</taxon>
    </lineage>
</organism>
<name>A0A4Q0S928_9BRAD</name>
<keyword evidence="1" id="KW-0472">Membrane</keyword>
<dbReference type="Proteomes" id="UP000289546">
    <property type="component" value="Unassembled WGS sequence"/>
</dbReference>
<sequence>MIPISIDGSGVRKATLSLAFGFVGLAANEGVNVPLLFGAVFFIVGAVIGLIWILNAEKTAQGSAPIGVAE</sequence>
<gene>
    <name evidence="2" type="ORF">XH99_10920</name>
</gene>
<protein>
    <submittedName>
        <fullName evidence="2">Uncharacterized protein</fullName>
    </submittedName>
</protein>
<evidence type="ECO:0000313" key="3">
    <source>
        <dbReference type="Proteomes" id="UP000289546"/>
    </source>
</evidence>